<dbReference type="OrthoDB" id="5243884at2"/>
<evidence type="ECO:0000313" key="5">
    <source>
        <dbReference type="Proteomes" id="UP000240739"/>
    </source>
</evidence>
<evidence type="ECO:0000256" key="1">
    <source>
        <dbReference type="ARBA" id="ARBA00022723"/>
    </source>
</evidence>
<dbReference type="RefSeq" id="WP_107566965.1">
    <property type="nucleotide sequence ID" value="NZ_PYYB01000001.1"/>
</dbReference>
<evidence type="ECO:0000256" key="2">
    <source>
        <dbReference type="SAM" id="MobiDB-lite"/>
    </source>
</evidence>
<dbReference type="InterPro" id="IPR051610">
    <property type="entry name" value="GPI/OXD"/>
</dbReference>
<dbReference type="InterPro" id="IPR011051">
    <property type="entry name" value="RmlC_Cupin_sf"/>
</dbReference>
<comment type="caution">
    <text evidence="4">The sequence shown here is derived from an EMBL/GenBank/DDBJ whole genome shotgun (WGS) entry which is preliminary data.</text>
</comment>
<dbReference type="SUPFAM" id="SSF51182">
    <property type="entry name" value="RmlC-like cupins"/>
    <property type="match status" value="1"/>
</dbReference>
<proteinExistence type="predicted"/>
<evidence type="ECO:0000313" key="4">
    <source>
        <dbReference type="EMBL" id="PTL58527.1"/>
    </source>
</evidence>
<reference evidence="4 5" key="1">
    <citation type="submission" date="2018-03" db="EMBL/GenBank/DDBJ databases">
        <title>Aquarubrobacter algicola gen. nov., sp. nov., a novel actinobacterium isolated from shallow eutrophic lake during the end of cyanobacterial harmful algal blooms.</title>
        <authorList>
            <person name="Chun S.J."/>
        </authorList>
    </citation>
    <scope>NUCLEOTIDE SEQUENCE [LARGE SCALE GENOMIC DNA]</scope>
    <source>
        <strain evidence="4 5">Seoho-28</strain>
    </source>
</reference>
<evidence type="ECO:0000259" key="3">
    <source>
        <dbReference type="Pfam" id="PF07883"/>
    </source>
</evidence>
<dbReference type="GO" id="GO:0046872">
    <property type="term" value="F:metal ion binding"/>
    <property type="evidence" value="ECO:0007669"/>
    <property type="project" value="UniProtKB-KW"/>
</dbReference>
<dbReference type="InterPro" id="IPR014710">
    <property type="entry name" value="RmlC-like_jellyroll"/>
</dbReference>
<dbReference type="Pfam" id="PF07883">
    <property type="entry name" value="Cupin_2"/>
    <property type="match status" value="1"/>
</dbReference>
<accession>A0A2T4UH31</accession>
<dbReference type="InterPro" id="IPR013096">
    <property type="entry name" value="Cupin_2"/>
</dbReference>
<keyword evidence="5" id="KW-1185">Reference proteome</keyword>
<dbReference type="PANTHER" id="PTHR35848:SF9">
    <property type="entry name" value="SLL1358 PROTEIN"/>
    <property type="match status" value="1"/>
</dbReference>
<gene>
    <name evidence="4" type="ORF">C7Y72_02075</name>
</gene>
<dbReference type="AlphaFoldDB" id="A0A2T4UH31"/>
<name>A0A2T4UH31_9ACTN</name>
<protein>
    <submittedName>
        <fullName evidence="4">Cupin domain-containing protein</fullName>
    </submittedName>
</protein>
<organism evidence="4 5">
    <name type="scientific">Paraconexibacter algicola</name>
    <dbReference type="NCBI Taxonomy" id="2133960"/>
    <lineage>
        <taxon>Bacteria</taxon>
        <taxon>Bacillati</taxon>
        <taxon>Actinomycetota</taxon>
        <taxon>Thermoleophilia</taxon>
        <taxon>Solirubrobacterales</taxon>
        <taxon>Paraconexibacteraceae</taxon>
        <taxon>Paraconexibacter</taxon>
    </lineage>
</organism>
<sequence length="146" mass="16434">MSPEPGLSRTHVDLDDPPHERFVPLRRDLGITTFGMNLMTFDPGQQGRIHRHAMQEEVYVVLDGVLDLVVEQETHELRRGDVVRVAPQLRRKLVNRGPDRVVLLALGGSAEHRGRDGEAFPDWDASTPAPPQEIPLPDDLPADERR</sequence>
<dbReference type="EMBL" id="PYYB01000001">
    <property type="protein sequence ID" value="PTL58527.1"/>
    <property type="molecule type" value="Genomic_DNA"/>
</dbReference>
<dbReference type="PANTHER" id="PTHR35848">
    <property type="entry name" value="OXALATE-BINDING PROTEIN"/>
    <property type="match status" value="1"/>
</dbReference>
<dbReference type="Gene3D" id="2.60.120.10">
    <property type="entry name" value="Jelly Rolls"/>
    <property type="match status" value="1"/>
</dbReference>
<keyword evidence="1" id="KW-0479">Metal-binding</keyword>
<dbReference type="Proteomes" id="UP000240739">
    <property type="component" value="Unassembled WGS sequence"/>
</dbReference>
<feature type="region of interest" description="Disordered" evidence="2">
    <location>
        <begin position="107"/>
        <end position="146"/>
    </location>
</feature>
<feature type="domain" description="Cupin type-2" evidence="3">
    <location>
        <begin position="38"/>
        <end position="105"/>
    </location>
</feature>